<dbReference type="RefSeq" id="WP_048837492.1">
    <property type="nucleotide sequence ID" value="NZ_BAMV01000004.1"/>
</dbReference>
<feature type="binding site" evidence="6">
    <location>
        <position position="110"/>
    </location>
    <ligand>
        <name>FMN</name>
        <dbReference type="ChEBI" id="CHEBI:58210"/>
    </ligand>
</feature>
<evidence type="ECO:0000256" key="1">
    <source>
        <dbReference type="ARBA" id="ARBA00022630"/>
    </source>
</evidence>
<evidence type="ECO:0000313" key="10">
    <source>
        <dbReference type="EMBL" id="GEL59736.1"/>
    </source>
</evidence>
<dbReference type="InterPro" id="IPR036661">
    <property type="entry name" value="Luciferase-like_sf"/>
</dbReference>
<name>A0A0D6N070_9PROT</name>
<evidence type="ECO:0000256" key="2">
    <source>
        <dbReference type="ARBA" id="ARBA00022643"/>
    </source>
</evidence>
<proteinExistence type="inferred from homology"/>
<protein>
    <submittedName>
        <fullName evidence="9">Monooxygenase</fullName>
    </submittedName>
    <submittedName>
        <fullName evidence="10">N5,N10-methylene tetrahydromethanopterin reductase</fullName>
    </submittedName>
</protein>
<dbReference type="Gene3D" id="3.20.20.30">
    <property type="entry name" value="Luciferase-like domain"/>
    <property type="match status" value="1"/>
</dbReference>
<dbReference type="GO" id="GO:0004497">
    <property type="term" value="F:monooxygenase activity"/>
    <property type="evidence" value="ECO:0007669"/>
    <property type="project" value="UniProtKB-KW"/>
</dbReference>
<feature type="compositionally biased region" description="Basic and acidic residues" evidence="7">
    <location>
        <begin position="452"/>
        <end position="463"/>
    </location>
</feature>
<keyword evidence="2 6" id="KW-0288">FMN</keyword>
<dbReference type="GO" id="GO:0016705">
    <property type="term" value="F:oxidoreductase activity, acting on paired donors, with incorporation or reduction of molecular oxygen"/>
    <property type="evidence" value="ECO:0007669"/>
    <property type="project" value="InterPro"/>
</dbReference>
<evidence type="ECO:0000256" key="5">
    <source>
        <dbReference type="ARBA" id="ARBA00033748"/>
    </source>
</evidence>
<dbReference type="AlphaFoldDB" id="A0A0D6N070"/>
<keyword evidence="4 9" id="KW-0503">Monooxygenase</keyword>
<dbReference type="EMBL" id="BJVU01000012">
    <property type="protein sequence ID" value="GEL59736.1"/>
    <property type="molecule type" value="Genomic_DNA"/>
</dbReference>
<dbReference type="PANTHER" id="PTHR30011">
    <property type="entry name" value="ALKANESULFONATE MONOOXYGENASE-RELATED"/>
    <property type="match status" value="1"/>
</dbReference>
<dbReference type="Proteomes" id="UP000321891">
    <property type="component" value="Unassembled WGS sequence"/>
</dbReference>
<feature type="region of interest" description="Disordered" evidence="7">
    <location>
        <begin position="435"/>
        <end position="469"/>
    </location>
</feature>
<accession>A0A6N3SU49</accession>
<evidence type="ECO:0000313" key="12">
    <source>
        <dbReference type="Proteomes" id="UP000321891"/>
    </source>
</evidence>
<comment type="similarity">
    <text evidence="5">Belongs to the NtaA/SnaA/DszA monooxygenase family.</text>
</comment>
<dbReference type="NCBIfam" id="TIGR03860">
    <property type="entry name" value="FMN_nitrolo"/>
    <property type="match status" value="1"/>
</dbReference>
<dbReference type="InterPro" id="IPR051260">
    <property type="entry name" value="Diverse_substr_monoxygenases"/>
</dbReference>
<accession>A0A0D6N070</accession>
<evidence type="ECO:0000256" key="6">
    <source>
        <dbReference type="PIRSR" id="PIRSR000337-1"/>
    </source>
</evidence>
<organism evidence="9 11">
    <name type="scientific">Acetobacter cibinongensis</name>
    <dbReference type="NCBI Taxonomy" id="146475"/>
    <lineage>
        <taxon>Bacteria</taxon>
        <taxon>Pseudomonadati</taxon>
        <taxon>Pseudomonadota</taxon>
        <taxon>Alphaproteobacteria</taxon>
        <taxon>Acetobacterales</taxon>
        <taxon>Acetobacteraceae</taxon>
        <taxon>Acetobacter</taxon>
    </lineage>
</organism>
<evidence type="ECO:0000313" key="11">
    <source>
        <dbReference type="Proteomes" id="UP000032671"/>
    </source>
</evidence>
<comment type="caution">
    <text evidence="9">The sequence shown here is derived from an EMBL/GenBank/DDBJ whole genome shotgun (WGS) entry which is preliminary data.</text>
</comment>
<dbReference type="SUPFAM" id="SSF51679">
    <property type="entry name" value="Bacterial luciferase-like"/>
    <property type="match status" value="1"/>
</dbReference>
<keyword evidence="1 6" id="KW-0285">Flavoprotein</keyword>
<evidence type="ECO:0000256" key="7">
    <source>
        <dbReference type="SAM" id="MobiDB-lite"/>
    </source>
</evidence>
<keyword evidence="12" id="KW-1185">Reference proteome</keyword>
<dbReference type="InterPro" id="IPR011251">
    <property type="entry name" value="Luciferase-like_dom"/>
</dbReference>
<feature type="domain" description="Luciferase-like" evidence="8">
    <location>
        <begin position="35"/>
        <end position="393"/>
    </location>
</feature>
<feature type="binding site" evidence="6">
    <location>
        <position position="164"/>
    </location>
    <ligand>
        <name>FMN</name>
        <dbReference type="ChEBI" id="CHEBI:58210"/>
    </ligand>
</feature>
<evidence type="ECO:0000313" key="9">
    <source>
        <dbReference type="EMBL" id="GAN59392.1"/>
    </source>
</evidence>
<sequence length="469" mass="52169">MSYQAKTRAPIILNAFTMATVSHLNYGLWRHPRDETYRYTSVKYWTELARSVERGGFDCLFIADALGQIDVYGGSPEASLRHGIQSPLIDPLLLVSAMAAVTEKLGFGITLSTTYEQPYQAARKFSTLDHLTNGRIGWNVVTSQQESAARNLGLTKQVAHDKRYDVADEFLDVTYKLWQASWEDDAVVREKDLEKSIYTNPAKVHPVAHKGTYFTVPDGHVTEPSPQRVPVILQAGTSARGSDFAARHAEVVFVVGAGAEGVRSNVRRIREQAAKHGRKPENIKFITAVAVVVAETDAAAQEKFEDYYHYYDPVGSLIHYSSMTGVDFSKTPRDSVIRYQKTEASQSVLRQFDPTVSGREWTLDNAANPEGSFGRARTFVGSASTVADQLEKWLDDTETDGINLIQLLNPESFEDFGRLVVPELRKRGRIREASGATLRETLFPENQTARPPADHPAARHGPPDTRQVA</sequence>
<dbReference type="Pfam" id="PF00296">
    <property type="entry name" value="Bac_luciferase"/>
    <property type="match status" value="1"/>
</dbReference>
<dbReference type="Proteomes" id="UP000032671">
    <property type="component" value="Unassembled WGS sequence"/>
</dbReference>
<dbReference type="InterPro" id="IPR016215">
    <property type="entry name" value="NTA_MOA"/>
</dbReference>
<dbReference type="EMBL" id="BAMV01000004">
    <property type="protein sequence ID" value="GAN59392.1"/>
    <property type="molecule type" value="Genomic_DNA"/>
</dbReference>
<reference evidence="9 11" key="1">
    <citation type="submission" date="2012-11" db="EMBL/GenBank/DDBJ databases">
        <title>Whole genome sequence of Acetobacter cibinongensis 4H-1.</title>
        <authorList>
            <person name="Azuma Y."/>
            <person name="Higashiura N."/>
            <person name="Hirakawa H."/>
            <person name="Matsushita K."/>
        </authorList>
    </citation>
    <scope>NUCLEOTIDE SEQUENCE [LARGE SCALE GENOMIC DNA]</scope>
    <source>
        <strain evidence="9 11">4H-1</strain>
    </source>
</reference>
<feature type="binding site" evidence="6">
    <location>
        <position position="64"/>
    </location>
    <ligand>
        <name>FMN</name>
        <dbReference type="ChEBI" id="CHEBI:58210"/>
    </ligand>
</feature>
<keyword evidence="3" id="KW-0560">Oxidoreductase</keyword>
<dbReference type="PIRSF" id="PIRSF000337">
    <property type="entry name" value="NTA_MOA"/>
    <property type="match status" value="1"/>
</dbReference>
<feature type="binding site" evidence="6">
    <location>
        <position position="160"/>
    </location>
    <ligand>
        <name>FMN</name>
        <dbReference type="ChEBI" id="CHEBI:58210"/>
    </ligand>
</feature>
<dbReference type="STRING" id="1231339.Abci_004_019"/>
<gene>
    <name evidence="9" type="ORF">Abci_004_019</name>
    <name evidence="10" type="ORF">ACI01nite_23380</name>
</gene>
<reference evidence="10 12" key="2">
    <citation type="submission" date="2019-07" db="EMBL/GenBank/DDBJ databases">
        <title>Whole genome shotgun sequence of Acetobacter cibinongensis NBRC 16605.</title>
        <authorList>
            <person name="Hosoyama A."/>
            <person name="Uohara A."/>
            <person name="Ohji S."/>
            <person name="Ichikawa N."/>
        </authorList>
    </citation>
    <scope>NUCLEOTIDE SEQUENCE [LARGE SCALE GENOMIC DNA]</scope>
    <source>
        <strain evidence="10 12">NBRC 16605</strain>
    </source>
</reference>
<evidence type="ECO:0000256" key="4">
    <source>
        <dbReference type="ARBA" id="ARBA00023033"/>
    </source>
</evidence>
<evidence type="ECO:0000256" key="3">
    <source>
        <dbReference type="ARBA" id="ARBA00023002"/>
    </source>
</evidence>
<dbReference type="PANTHER" id="PTHR30011:SF16">
    <property type="entry name" value="C2H2 FINGER DOMAIN TRANSCRIPTION FACTOR (EUROFUNG)-RELATED"/>
    <property type="match status" value="1"/>
</dbReference>
<evidence type="ECO:0000259" key="8">
    <source>
        <dbReference type="Pfam" id="PF00296"/>
    </source>
</evidence>
<feature type="binding site" evidence="6">
    <location>
        <position position="238"/>
    </location>
    <ligand>
        <name>FMN</name>
        <dbReference type="ChEBI" id="CHEBI:58210"/>
    </ligand>
</feature>